<keyword evidence="1" id="KW-0175">Coiled coil</keyword>
<proteinExistence type="predicted"/>
<evidence type="ECO:0000256" key="1">
    <source>
        <dbReference type="SAM" id="Coils"/>
    </source>
</evidence>
<name>A0A1S5Y2Y5_9VIRU</name>
<dbReference type="InterPro" id="IPR037914">
    <property type="entry name" value="SpoVT-AbrB_sf"/>
</dbReference>
<dbReference type="EMBL" id="KY229234">
    <property type="protein sequence ID" value="AQQ75471.1"/>
    <property type="molecule type" value="Genomic_DNA"/>
</dbReference>
<sequence>MNRNIGTSRPIYIFTRRILDDGKVTIPKDIRSELDVDKGDLVLVMVTLPGDFITQLLLRKRPVLQRRSLGSINSTIIGNWIEFIEDMRKELEREIPVPLSVLNDARKKLSEASEALAILQVNLQAVEEVVQENE</sequence>
<accession>A0A1S5Y2Y5</accession>
<dbReference type="Gene3D" id="2.10.260.10">
    <property type="match status" value="1"/>
</dbReference>
<organism evidence="2">
    <name type="scientific">uncultured archaeal virus</name>
    <dbReference type="NCBI Taxonomy" id="1960247"/>
    <lineage>
        <taxon>Viruses</taxon>
        <taxon>environmental samples</taxon>
    </lineage>
</organism>
<dbReference type="SUPFAM" id="SSF89447">
    <property type="entry name" value="AbrB/MazE/MraZ-like"/>
    <property type="match status" value="1"/>
</dbReference>
<feature type="coiled-coil region" evidence="1">
    <location>
        <begin position="102"/>
        <end position="129"/>
    </location>
</feature>
<gene>
    <name evidence="2" type="ORF">JdFRA1000001_38c</name>
</gene>
<evidence type="ECO:0000313" key="2">
    <source>
        <dbReference type="EMBL" id="AQQ75471.1"/>
    </source>
</evidence>
<evidence type="ECO:0008006" key="3">
    <source>
        <dbReference type="Google" id="ProtNLM"/>
    </source>
</evidence>
<reference evidence="2" key="1">
    <citation type="journal article" date="2017" name="MBio">
        <title>Viruses in the Oceanic Basement.</title>
        <authorList>
            <person name="Nigro O.D."/>
            <person name="Jungbluth S.P."/>
            <person name="Steward G.F."/>
            <person name="Rappe M.S."/>
        </authorList>
    </citation>
    <scope>NUCLEOTIDE SEQUENCE</scope>
    <source>
        <strain evidence="2">JdFRA1000001</strain>
    </source>
</reference>
<protein>
    <recommendedName>
        <fullName evidence="3">SpoVT-AbrB domain-containing protein</fullName>
    </recommendedName>
</protein>